<sequence length="807" mass="92124">MIKFLITSILLLISMMGFTQEFTAPIKGKIVDQNSQPISEASVYLVDKDSSALVLKATISNRLGEFELGGQQVSSFKILVKALGYSDYTTDLITPEDGQAYAFQRIVLLNKQEEIAEVLVERTLPRIHQKQGKIIMEVENSSLDVGNNAFEVLKRAPGVSVDHDEKLYLMGSSGVKVMIDGRPTFMNEEQTKEYLKTLDASQIKSIEVSTTRQAKDDAEGGSRVINIVLKRNKLEGFSGTVNAGLGKGRYYNGNSSASLNYKRNGTTFFGSYAYRNDKGLTNLDIIREIQGQDDASTLFDQNSDLGTHSKSHNFRVGIEQKTSDRNTVMLEVSGNHKNDHINTISTTLIGPKQGLVDSLLLSDTKYLERFNRYSAHLNDEWKIDTLGQKLVFDMEYSSFRTKNDADYLYELENRVISEPSKSTEIQKSSMPSDIDIFVGQIDYEKPLWKGTLETGIKYSHVNSDNDLKFLEQIDQEWQDMENRTNHFIYKEQIAAAYVDYGFQVDKWSLKAGLRMEQTWSDGHSINLDKRNKREYLDYFPSASLGYTLNPNHLFTLNFSKGIRRPNYSSLNPFDYYIDKFTFQRGNPDLAPQYETSYSLNYSLFSMFNINMGVENLSNAIVESMGQDRENNTTWIISENLAKGRTSHINISAPVQITKWWSVFNNLTGAYLEFNGPIANENIDVNSFMFSGNSMNNFKVSPTLSAEVSFQYQSPFIYNVYKLNDWWRTDVALSKKLLNNNATLKLAVQDVFKTQKIQVESLLEKQYSHINQYYDTRKVQISFSYNFGKLQDTFKKRAKESRESERAM</sequence>
<dbReference type="GO" id="GO:0009279">
    <property type="term" value="C:cell outer membrane"/>
    <property type="evidence" value="ECO:0007669"/>
    <property type="project" value="UniProtKB-SubCell"/>
</dbReference>
<protein>
    <submittedName>
        <fullName evidence="6">TonB-dependent receptor</fullName>
    </submittedName>
</protein>
<feature type="signal peptide" evidence="4">
    <location>
        <begin position="1"/>
        <end position="19"/>
    </location>
</feature>
<dbReference type="Pfam" id="PF14905">
    <property type="entry name" value="OMP_b-brl_3"/>
    <property type="match status" value="1"/>
</dbReference>
<dbReference type="PANTHER" id="PTHR40980">
    <property type="entry name" value="PLUG DOMAIN-CONTAINING PROTEIN"/>
    <property type="match status" value="1"/>
</dbReference>
<evidence type="ECO:0000256" key="1">
    <source>
        <dbReference type="ARBA" id="ARBA00004442"/>
    </source>
</evidence>
<dbReference type="SUPFAM" id="SSF56935">
    <property type="entry name" value="Porins"/>
    <property type="match status" value="1"/>
</dbReference>
<reference evidence="6" key="1">
    <citation type="journal article" date="2021" name="PeerJ">
        <title>Extensive microbial diversity within the chicken gut microbiome revealed by metagenomics and culture.</title>
        <authorList>
            <person name="Gilroy R."/>
            <person name="Ravi A."/>
            <person name="Getino M."/>
            <person name="Pursley I."/>
            <person name="Horton D.L."/>
            <person name="Alikhan N.F."/>
            <person name="Baker D."/>
            <person name="Gharbi K."/>
            <person name="Hall N."/>
            <person name="Watson M."/>
            <person name="Adriaenssens E.M."/>
            <person name="Foster-Nyarko E."/>
            <person name="Jarju S."/>
            <person name="Secka A."/>
            <person name="Antonio M."/>
            <person name="Oren A."/>
            <person name="Chaudhuri R.R."/>
            <person name="La Ragione R."/>
            <person name="Hildebrand F."/>
            <person name="Pallen M.J."/>
        </authorList>
    </citation>
    <scope>NUCLEOTIDE SEQUENCE</scope>
    <source>
        <strain evidence="6">1719</strain>
    </source>
</reference>
<dbReference type="InterPro" id="IPR008969">
    <property type="entry name" value="CarboxyPept-like_regulatory"/>
</dbReference>
<name>A0A9D2AZH9_9SPHI</name>
<feature type="chain" id="PRO_5039622754" evidence="4">
    <location>
        <begin position="20"/>
        <end position="807"/>
    </location>
</feature>
<dbReference type="SUPFAM" id="SSF49464">
    <property type="entry name" value="Carboxypeptidase regulatory domain-like"/>
    <property type="match status" value="1"/>
</dbReference>
<dbReference type="PANTHER" id="PTHR40980:SF4">
    <property type="entry name" value="TONB-DEPENDENT RECEPTOR-LIKE BETA-BARREL DOMAIN-CONTAINING PROTEIN"/>
    <property type="match status" value="1"/>
</dbReference>
<evidence type="ECO:0000256" key="3">
    <source>
        <dbReference type="ARBA" id="ARBA00023237"/>
    </source>
</evidence>
<dbReference type="InterPro" id="IPR041700">
    <property type="entry name" value="OMP_b-brl_3"/>
</dbReference>
<gene>
    <name evidence="6" type="ORF">H9853_07780</name>
</gene>
<evidence type="ECO:0000313" key="6">
    <source>
        <dbReference type="EMBL" id="HIX54909.1"/>
    </source>
</evidence>
<dbReference type="Gene3D" id="2.60.40.1120">
    <property type="entry name" value="Carboxypeptidase-like, regulatory domain"/>
    <property type="match status" value="1"/>
</dbReference>
<reference evidence="6" key="2">
    <citation type="submission" date="2021-04" db="EMBL/GenBank/DDBJ databases">
        <authorList>
            <person name="Gilroy R."/>
        </authorList>
    </citation>
    <scope>NUCLEOTIDE SEQUENCE</scope>
    <source>
        <strain evidence="6">1719</strain>
    </source>
</reference>
<evidence type="ECO:0000256" key="4">
    <source>
        <dbReference type="SAM" id="SignalP"/>
    </source>
</evidence>
<evidence type="ECO:0000256" key="2">
    <source>
        <dbReference type="ARBA" id="ARBA00023136"/>
    </source>
</evidence>
<dbReference type="InterPro" id="IPR036942">
    <property type="entry name" value="Beta-barrel_TonB_sf"/>
</dbReference>
<comment type="caution">
    <text evidence="6">The sequence shown here is derived from an EMBL/GenBank/DDBJ whole genome shotgun (WGS) entry which is preliminary data.</text>
</comment>
<proteinExistence type="predicted"/>
<organism evidence="6 7">
    <name type="scientific">Candidatus Sphingobacterium stercoripullorum</name>
    <dbReference type="NCBI Taxonomy" id="2838759"/>
    <lineage>
        <taxon>Bacteria</taxon>
        <taxon>Pseudomonadati</taxon>
        <taxon>Bacteroidota</taxon>
        <taxon>Sphingobacteriia</taxon>
        <taxon>Sphingobacteriales</taxon>
        <taxon>Sphingobacteriaceae</taxon>
        <taxon>Sphingobacterium</taxon>
    </lineage>
</organism>
<dbReference type="Proteomes" id="UP000824156">
    <property type="component" value="Unassembled WGS sequence"/>
</dbReference>
<keyword evidence="3" id="KW-0998">Cell outer membrane</keyword>
<accession>A0A9D2AZH9</accession>
<dbReference type="Pfam" id="PF13620">
    <property type="entry name" value="CarboxypepD_reg"/>
    <property type="match status" value="1"/>
</dbReference>
<evidence type="ECO:0000313" key="7">
    <source>
        <dbReference type="Proteomes" id="UP000824156"/>
    </source>
</evidence>
<evidence type="ECO:0000259" key="5">
    <source>
        <dbReference type="Pfam" id="PF14905"/>
    </source>
</evidence>
<dbReference type="EMBL" id="DXEZ01000216">
    <property type="protein sequence ID" value="HIX54909.1"/>
    <property type="molecule type" value="Genomic_DNA"/>
</dbReference>
<dbReference type="Gene3D" id="2.40.170.20">
    <property type="entry name" value="TonB-dependent receptor, beta-barrel domain"/>
    <property type="match status" value="1"/>
</dbReference>
<dbReference type="AlphaFoldDB" id="A0A9D2AZH9"/>
<keyword evidence="2" id="KW-0472">Membrane</keyword>
<feature type="domain" description="Outer membrane protein beta-barrel" evidence="5">
    <location>
        <begin position="381"/>
        <end position="784"/>
    </location>
</feature>
<comment type="subcellular location">
    <subcellularLocation>
        <location evidence="1">Cell outer membrane</location>
    </subcellularLocation>
</comment>
<keyword evidence="4" id="KW-0732">Signal</keyword>
<keyword evidence="6" id="KW-0675">Receptor</keyword>